<feature type="compositionally biased region" description="Low complexity" evidence="2">
    <location>
        <begin position="230"/>
        <end position="258"/>
    </location>
</feature>
<feature type="binding site" evidence="1">
    <location>
        <position position="310"/>
    </location>
    <ligand>
        <name>Fe cation</name>
        <dbReference type="ChEBI" id="CHEBI:24875"/>
    </ligand>
</feature>
<keyword evidence="1" id="KW-0560">Oxidoreductase</keyword>
<comment type="function">
    <text evidence="1">Catalyzes the cleavage of beta-carotene at its central double bond (15,15') to yield two molecules of all-trans-retinal.</text>
</comment>
<evidence type="ECO:0000313" key="4">
    <source>
        <dbReference type="Proteomes" id="UP000199079"/>
    </source>
</evidence>
<feature type="transmembrane region" description="Helical" evidence="1">
    <location>
        <begin position="89"/>
        <end position="111"/>
    </location>
</feature>
<evidence type="ECO:0000313" key="3">
    <source>
        <dbReference type="EMBL" id="SDY28592.1"/>
    </source>
</evidence>
<dbReference type="GO" id="GO:0016121">
    <property type="term" value="P:carotene catabolic process"/>
    <property type="evidence" value="ECO:0007669"/>
    <property type="project" value="UniProtKB-UniRule"/>
</dbReference>
<evidence type="ECO:0000256" key="2">
    <source>
        <dbReference type="SAM" id="MobiDB-lite"/>
    </source>
</evidence>
<protein>
    <recommendedName>
        <fullName evidence="1">Probable beta-carotene 15,15'-dioxygenase</fullName>
        <ecNumber evidence="1">1.13.11.63</ecNumber>
    </recommendedName>
</protein>
<keyword evidence="1" id="KW-0479">Metal-binding</keyword>
<dbReference type="GO" id="GO:0005506">
    <property type="term" value="F:iron ion binding"/>
    <property type="evidence" value="ECO:0007669"/>
    <property type="project" value="UniProtKB-UniRule"/>
</dbReference>
<organism evidence="3 4">
    <name type="scientific">Halopenitus persicus</name>
    <dbReference type="NCBI Taxonomy" id="1048396"/>
    <lineage>
        <taxon>Archaea</taxon>
        <taxon>Methanobacteriati</taxon>
        <taxon>Methanobacteriota</taxon>
        <taxon>Stenosarchaea group</taxon>
        <taxon>Halobacteria</taxon>
        <taxon>Halobacteriales</taxon>
        <taxon>Haloferacaceae</taxon>
        <taxon>Halopenitus</taxon>
    </lineage>
</organism>
<keyword evidence="1" id="KW-0812">Transmembrane</keyword>
<dbReference type="GO" id="GO:0003834">
    <property type="term" value="F:beta-carotene 15,15'-dioxygenase activity"/>
    <property type="evidence" value="ECO:0007669"/>
    <property type="project" value="UniProtKB-EC"/>
</dbReference>
<feature type="binding site" evidence="1">
    <location>
        <position position="69"/>
    </location>
    <ligand>
        <name>Fe cation</name>
        <dbReference type="ChEBI" id="CHEBI:24875"/>
    </ligand>
</feature>
<dbReference type="HAMAP" id="MF_02093">
    <property type="entry name" value="Beta_carotene_diox"/>
    <property type="match status" value="1"/>
</dbReference>
<accession>A0A1H3ILM8</accession>
<feature type="transmembrane region" description="Helical" evidence="1">
    <location>
        <begin position="341"/>
        <end position="359"/>
    </location>
</feature>
<dbReference type="AlphaFoldDB" id="A0A1H3ILM8"/>
<comment type="subcellular location">
    <subcellularLocation>
        <location evidence="1">Cell membrane</location>
        <topology evidence="1">Multi-pass membrane protein</topology>
    </subcellularLocation>
</comment>
<proteinExistence type="inferred from homology"/>
<evidence type="ECO:0000256" key="1">
    <source>
        <dbReference type="HAMAP-Rule" id="MF_02093"/>
    </source>
</evidence>
<feature type="transmembrane region" description="Helical" evidence="1">
    <location>
        <begin position="55"/>
        <end position="77"/>
    </location>
</feature>
<dbReference type="InterPro" id="IPR022270">
    <property type="entry name" value="Blh_diox"/>
</dbReference>
<keyword evidence="1" id="KW-0472">Membrane</keyword>
<feature type="binding site" evidence="1">
    <location>
        <position position="126"/>
    </location>
    <ligand>
        <name>Fe cation</name>
        <dbReference type="ChEBI" id="CHEBI:24875"/>
    </ligand>
</feature>
<dbReference type="EC" id="1.13.11.63" evidence="1"/>
<dbReference type="EMBL" id="FNPC01000004">
    <property type="protein sequence ID" value="SDY28592.1"/>
    <property type="molecule type" value="Genomic_DNA"/>
</dbReference>
<keyword evidence="1" id="KW-0223">Dioxygenase</keyword>
<feature type="region of interest" description="Disordered" evidence="2">
    <location>
        <begin position="230"/>
        <end position="263"/>
    </location>
</feature>
<dbReference type="GO" id="GO:0004497">
    <property type="term" value="F:monooxygenase activity"/>
    <property type="evidence" value="ECO:0007669"/>
    <property type="project" value="UniProtKB-KW"/>
</dbReference>
<dbReference type="NCBIfam" id="TIGR03753">
    <property type="entry name" value="blh_monoox"/>
    <property type="match status" value="2"/>
</dbReference>
<dbReference type="Pfam" id="PF15461">
    <property type="entry name" value="BCD"/>
    <property type="match status" value="2"/>
</dbReference>
<feature type="binding site" evidence="1">
    <location>
        <position position="306"/>
    </location>
    <ligand>
        <name>Fe cation</name>
        <dbReference type="ChEBI" id="CHEBI:24875"/>
    </ligand>
</feature>
<feature type="transmembrane region" description="Helical" evidence="1">
    <location>
        <begin position="283"/>
        <end position="308"/>
    </location>
</feature>
<dbReference type="GO" id="GO:0005886">
    <property type="term" value="C:plasma membrane"/>
    <property type="evidence" value="ECO:0007669"/>
    <property type="project" value="UniProtKB-SubCell"/>
</dbReference>
<dbReference type="RefSeq" id="WP_092732063.1">
    <property type="nucleotide sequence ID" value="NZ_FNPC01000004.1"/>
</dbReference>
<feature type="transmembrane region" description="Helical" evidence="1">
    <location>
        <begin position="201"/>
        <end position="224"/>
    </location>
</feature>
<keyword evidence="1" id="KW-1003">Cell membrane</keyword>
<comment type="similarity">
    <text evidence="1">Belongs to the Brp/Blh beta-carotene diooxygenase family.</text>
</comment>
<dbReference type="GO" id="GO:0010436">
    <property type="term" value="F:carotenoid dioxygenase activity"/>
    <property type="evidence" value="ECO:0007669"/>
    <property type="project" value="UniProtKB-UniRule"/>
</dbReference>
<reference evidence="4" key="1">
    <citation type="submission" date="2016-10" db="EMBL/GenBank/DDBJ databases">
        <authorList>
            <person name="Varghese N."/>
            <person name="Submissions S."/>
        </authorList>
    </citation>
    <scope>NUCLEOTIDE SEQUENCE [LARGE SCALE GENOMIC DNA]</scope>
    <source>
        <strain evidence="4">DC30,IBRC 10041,KCTC 4046</strain>
    </source>
</reference>
<dbReference type="OrthoDB" id="330454at2157"/>
<feature type="transmembrane region" description="Helical" evidence="1">
    <location>
        <begin position="371"/>
        <end position="391"/>
    </location>
</feature>
<feature type="transmembrane region" description="Helical" evidence="1">
    <location>
        <begin position="24"/>
        <end position="49"/>
    </location>
</feature>
<gene>
    <name evidence="3" type="ORF">SAMN05216564_104175</name>
</gene>
<sequence>MAVDSASVATDGEAVPTSPTARTLAYLAVVPGWIAAGVLTIAFSLGVTVPPRYRWIPLAVSVLVIGFPHGAVDHLLVARVRTGTGRTRALTRVGIGYAVLGGGYALAWFLVPRVAVVAFLLLTVVHWGTGDLYPLIGIVGVDHLGSSTARIATAAVRGAVPILVPLVAFPDRFLAVVSLLLDPFLETSPAWLDALVGVRARAAIAVAVGVVILVTLACGARSAVAADSASRSDTVTTDTTTDAAPPNGTTATGTDAGSPRPSDAIVRPRTAVGGWLLDASETLLLCAFFLAVPPVLAVGTYFCLWHSLRHVGRLLALDERSSADLAAGRIGRPLWRFARDAAPLTAGGLLVVVGLFLAVPRRPGTPVESIAVYLVAIAVLTLPHTAIVAWADRQQGFGW</sequence>
<keyword evidence="3" id="KW-0503">Monooxygenase</keyword>
<comment type="catalytic activity">
    <reaction evidence="1">
        <text>all-trans-beta-carotene + O2 = 2 all-trans-retinal</text>
        <dbReference type="Rhea" id="RHEA:32887"/>
        <dbReference type="ChEBI" id="CHEBI:15379"/>
        <dbReference type="ChEBI" id="CHEBI:17579"/>
        <dbReference type="ChEBI" id="CHEBI:17898"/>
        <dbReference type="EC" id="1.13.11.63"/>
    </reaction>
</comment>
<feature type="transmembrane region" description="Helical" evidence="1">
    <location>
        <begin position="117"/>
        <end position="141"/>
    </location>
</feature>
<name>A0A1H3ILM8_9EURY</name>
<comment type="cofactor">
    <cofactor evidence="1">
        <name>Fe(2+)</name>
        <dbReference type="ChEBI" id="CHEBI:29033"/>
    </cofactor>
</comment>
<keyword evidence="1" id="KW-1133">Transmembrane helix</keyword>
<dbReference type="Proteomes" id="UP000199079">
    <property type="component" value="Unassembled WGS sequence"/>
</dbReference>
<keyword evidence="1" id="KW-0408">Iron</keyword>
<keyword evidence="4" id="KW-1185">Reference proteome</keyword>